<dbReference type="InterPro" id="IPR043128">
    <property type="entry name" value="Rev_trsase/Diguanyl_cyclase"/>
</dbReference>
<dbReference type="InParanoid" id="A0A2I4CWF2"/>
<dbReference type="AlphaFoldDB" id="A0A2I4CWF2"/>
<evidence type="ECO:0000256" key="1">
    <source>
        <dbReference type="ARBA" id="ARBA00010879"/>
    </source>
</evidence>
<dbReference type="Proteomes" id="UP000192220">
    <property type="component" value="Unplaced"/>
</dbReference>
<feature type="non-terminal residue" evidence="5">
    <location>
        <position position="320"/>
    </location>
</feature>
<keyword evidence="5" id="KW-0548">Nucleotidyltransferase</keyword>
<evidence type="ECO:0000256" key="2">
    <source>
        <dbReference type="ARBA" id="ARBA00012180"/>
    </source>
</evidence>
<name>A0A2I4CWF2_AUSLI</name>
<dbReference type="KEGG" id="alim:106532730"/>
<dbReference type="OrthoDB" id="8963480at2759"/>
<protein>
    <recommendedName>
        <fullName evidence="2">ribonuclease H</fullName>
        <ecNumber evidence="2">3.1.26.4</ecNumber>
    </recommendedName>
</protein>
<dbReference type="GO" id="GO:0004523">
    <property type="term" value="F:RNA-DNA hybrid ribonuclease activity"/>
    <property type="evidence" value="ECO:0007669"/>
    <property type="project" value="UniProtKB-EC"/>
</dbReference>
<evidence type="ECO:0000259" key="3">
    <source>
        <dbReference type="PROSITE" id="PS50878"/>
    </source>
</evidence>
<keyword evidence="5" id="KW-0695">RNA-directed DNA polymerase</keyword>
<dbReference type="InterPro" id="IPR000477">
    <property type="entry name" value="RT_dom"/>
</dbReference>
<dbReference type="GeneID" id="106532730"/>
<reference evidence="5" key="1">
    <citation type="submission" date="2025-08" db="UniProtKB">
        <authorList>
            <consortium name="RefSeq"/>
        </authorList>
    </citation>
    <scope>IDENTIFICATION</scope>
</reference>
<feature type="domain" description="Reverse transcriptase" evidence="3">
    <location>
        <begin position="19"/>
        <end position="288"/>
    </location>
</feature>
<dbReference type="InterPro" id="IPR043502">
    <property type="entry name" value="DNA/RNA_pol_sf"/>
</dbReference>
<keyword evidence="4" id="KW-1185">Reference proteome</keyword>
<dbReference type="RefSeq" id="XP_013884305.1">
    <property type="nucleotide sequence ID" value="XM_014028851.1"/>
</dbReference>
<dbReference type="PROSITE" id="PS50878">
    <property type="entry name" value="RT_POL"/>
    <property type="match status" value="1"/>
</dbReference>
<keyword evidence="5" id="KW-0808">Transferase</keyword>
<dbReference type="EC" id="3.1.26.4" evidence="2"/>
<organism evidence="4 5">
    <name type="scientific">Austrofundulus limnaeus</name>
    <name type="common">Annual killifish</name>
    <dbReference type="NCBI Taxonomy" id="52670"/>
    <lineage>
        <taxon>Eukaryota</taxon>
        <taxon>Metazoa</taxon>
        <taxon>Chordata</taxon>
        <taxon>Craniata</taxon>
        <taxon>Vertebrata</taxon>
        <taxon>Euteleostomi</taxon>
        <taxon>Actinopterygii</taxon>
        <taxon>Neopterygii</taxon>
        <taxon>Teleostei</taxon>
        <taxon>Neoteleostei</taxon>
        <taxon>Acanthomorphata</taxon>
        <taxon>Ovalentaria</taxon>
        <taxon>Atherinomorphae</taxon>
        <taxon>Cyprinodontiformes</taxon>
        <taxon>Rivulidae</taxon>
        <taxon>Austrofundulus</taxon>
    </lineage>
</organism>
<gene>
    <name evidence="5" type="primary">LOC106532730</name>
</gene>
<accession>A0A2I4CWF2</accession>
<evidence type="ECO:0000313" key="5">
    <source>
        <dbReference type="RefSeq" id="XP_013884305.1"/>
    </source>
</evidence>
<dbReference type="PANTHER" id="PTHR33481:SF1">
    <property type="entry name" value="ENDONUCLEASE_EXONUCLEASE_PHOSPHATASE DOMAIN-CONTAINING PROTEIN-RELATED"/>
    <property type="match status" value="1"/>
</dbReference>
<sequence length="320" mass="37337">MLNNFSDMSKEILLELYNKVWEEGILPDKWKEAIIIPICKPGKDPNSAASYRPIALTSCLGRIMEKLINNRLIYFLESKEKIKSYQFGFRKGRSTIDLAICLEHEIRRAQVNKESVIGVFLDVEKAYDMLWKGVLIKIKQIGLKGKIYRWIKFFLTGSNIKVKIGGEISSKYQVENGTPQGSIISPMLFNIMINDIFSNIDKSFGVSLFADDGIIWKRGRNTEFINRKLQEALNKVEEWALEQGFRFSTSKSKFVVFTNRKLNIYVNLKLYGNIIEKTDQFKYLGMWFDKKLTWKIHIDKMVEKSKRILNMRCLRGKQWG</sequence>
<dbReference type="STRING" id="52670.A0A2I4CWF2"/>
<comment type="similarity">
    <text evidence="1">Belongs to the beta type-B retroviral polymerase family. HERV class-II K(HML-2) pol subfamily.</text>
</comment>
<dbReference type="SUPFAM" id="SSF56672">
    <property type="entry name" value="DNA/RNA polymerases"/>
    <property type="match status" value="1"/>
</dbReference>
<dbReference type="Pfam" id="PF00078">
    <property type="entry name" value="RVT_1"/>
    <property type="match status" value="1"/>
</dbReference>
<proteinExistence type="inferred from homology"/>
<dbReference type="Gene3D" id="3.30.70.270">
    <property type="match status" value="1"/>
</dbReference>
<evidence type="ECO:0000313" key="4">
    <source>
        <dbReference type="Proteomes" id="UP000192220"/>
    </source>
</evidence>
<dbReference type="PANTHER" id="PTHR33481">
    <property type="entry name" value="REVERSE TRANSCRIPTASE"/>
    <property type="match status" value="1"/>
</dbReference>
<dbReference type="CDD" id="cd01650">
    <property type="entry name" value="RT_nLTR_like"/>
    <property type="match status" value="1"/>
</dbReference>